<dbReference type="PANTHER" id="PTHR24020">
    <property type="entry name" value="COLLAGEN ALPHA"/>
    <property type="match status" value="1"/>
</dbReference>
<keyword evidence="8" id="KW-1015">Disulfide bond</keyword>
<feature type="signal peptide" evidence="11">
    <location>
        <begin position="1"/>
        <end position="23"/>
    </location>
</feature>
<feature type="domain" description="Fibronectin type-III" evidence="13">
    <location>
        <begin position="210"/>
        <end position="308"/>
    </location>
</feature>
<comment type="subcellular location">
    <subcellularLocation>
        <location evidence="1">Secreted</location>
        <location evidence="1">Extracellular space</location>
        <location evidence="1">Extracellular matrix</location>
        <location evidence="1">Basement membrane</location>
    </subcellularLocation>
</comment>
<dbReference type="SUPFAM" id="SSF53300">
    <property type="entry name" value="vWA-like"/>
    <property type="match status" value="1"/>
</dbReference>
<comment type="function">
    <text evidence="10">Promotes matrix assembly. Involved in the organization of skeletal muscles and in the formation of neuromuscular junctions.</text>
</comment>
<dbReference type="PROSITE" id="PS50234">
    <property type="entry name" value="VWFA"/>
    <property type="match status" value="1"/>
</dbReference>
<dbReference type="CDD" id="cd00063">
    <property type="entry name" value="FN3"/>
    <property type="match status" value="2"/>
</dbReference>
<evidence type="ECO:0000256" key="3">
    <source>
        <dbReference type="ARBA" id="ARBA00022530"/>
    </source>
</evidence>
<sequence length="488" mass="53300">MDPLRFVRLLALCACLWPTCTRGSVSDCCEGDVLLLLNASGSIKTYEFSRLQMFLSELLQPFLLGRGQVRVALVQVGTEPRLEFGLDTYATQSGLQGALMDMEQLCGDTNTEQALRLVQSLLSNDSQPEAPPRVLLWLTDGVGLGAVDGPMAELRRMGVSVLALSTGNGNYQLLKRVVTPPIETHLYFVDIDDINFIAKDLREAIIELIRAERLQVRDLRSSSAVLQWRPVLSGGLGNYGLHYKPDPSDGTAASISIGPGSKLTLPGDFSWAELTNLQPDTSYTAWLAPENNIRYMKTLSVSFRTLPERFGPATVMVSDSGPDGLRVSWSPVQPEQVQQYRVEYGEIPIGPVRNVTLPSNQSSALLTQLLPDTEYLITVTALHSSGHQRAMSVRGCTLEVLPLLADLKLTPVGRGSVQVDWRGQGAGLLGYWVSWKREDQPSSSSSSLFLPPHSLSTRLTELGRGSRVCVSPVYRSARGEGLCCTAHA</sequence>
<dbReference type="PRINTS" id="PR00453">
    <property type="entry name" value="VWFADOMAIN"/>
</dbReference>
<evidence type="ECO:0000313" key="15">
    <source>
        <dbReference type="Proteomes" id="UP000281406"/>
    </source>
</evidence>
<dbReference type="PROSITE" id="PS50853">
    <property type="entry name" value="FN3"/>
    <property type="match status" value="2"/>
</dbReference>
<feature type="chain" id="PRO_5018135725" description="von Willebrand factor A domain-containing protein 1" evidence="11">
    <location>
        <begin position="24"/>
        <end position="488"/>
    </location>
</feature>
<keyword evidence="7" id="KW-0084">Basement membrane</keyword>
<keyword evidence="6" id="KW-0677">Repeat</keyword>
<dbReference type="Gene3D" id="2.60.40.10">
    <property type="entry name" value="Immunoglobulins"/>
    <property type="match status" value="2"/>
</dbReference>
<dbReference type="Pfam" id="PF00092">
    <property type="entry name" value="VWA"/>
    <property type="match status" value="1"/>
</dbReference>
<evidence type="ECO:0000256" key="8">
    <source>
        <dbReference type="ARBA" id="ARBA00023157"/>
    </source>
</evidence>
<evidence type="ECO:0000256" key="9">
    <source>
        <dbReference type="ARBA" id="ARBA00029542"/>
    </source>
</evidence>
<keyword evidence="2" id="KW-0964">Secreted</keyword>
<evidence type="ECO:0000256" key="10">
    <source>
        <dbReference type="ARBA" id="ARBA00046169"/>
    </source>
</evidence>
<comment type="caution">
    <text evidence="14">The sequence shown here is derived from an EMBL/GenBank/DDBJ whole genome shotgun (WGS) entry which is preliminary data.</text>
</comment>
<evidence type="ECO:0000313" key="14">
    <source>
        <dbReference type="EMBL" id="ROL45213.1"/>
    </source>
</evidence>
<evidence type="ECO:0000259" key="13">
    <source>
        <dbReference type="PROSITE" id="PS50853"/>
    </source>
</evidence>
<evidence type="ECO:0000256" key="6">
    <source>
        <dbReference type="ARBA" id="ARBA00022737"/>
    </source>
</evidence>
<dbReference type="OrthoDB" id="9949424at2759"/>
<evidence type="ECO:0000256" key="1">
    <source>
        <dbReference type="ARBA" id="ARBA00004302"/>
    </source>
</evidence>
<feature type="domain" description="Fibronectin type-III" evidence="13">
    <location>
        <begin position="311"/>
        <end position="403"/>
    </location>
</feature>
<gene>
    <name evidence="14" type="ORF">DPX16_1639</name>
</gene>
<evidence type="ECO:0000256" key="7">
    <source>
        <dbReference type="ARBA" id="ARBA00022869"/>
    </source>
</evidence>
<dbReference type="SMART" id="SM00327">
    <property type="entry name" value="VWA"/>
    <property type="match status" value="1"/>
</dbReference>
<dbReference type="EMBL" id="RJVU01042601">
    <property type="protein sequence ID" value="ROL45213.1"/>
    <property type="molecule type" value="Genomic_DNA"/>
</dbReference>
<dbReference type="GO" id="GO:0005604">
    <property type="term" value="C:basement membrane"/>
    <property type="evidence" value="ECO:0007669"/>
    <property type="project" value="UniProtKB-SubCell"/>
</dbReference>
<keyword evidence="3" id="KW-0272">Extracellular matrix</keyword>
<dbReference type="InterPro" id="IPR036116">
    <property type="entry name" value="FN3_sf"/>
</dbReference>
<organism evidence="14 15">
    <name type="scientific">Anabarilius grahami</name>
    <name type="common">Kanglang fish</name>
    <name type="synonym">Barilius grahami</name>
    <dbReference type="NCBI Taxonomy" id="495550"/>
    <lineage>
        <taxon>Eukaryota</taxon>
        <taxon>Metazoa</taxon>
        <taxon>Chordata</taxon>
        <taxon>Craniata</taxon>
        <taxon>Vertebrata</taxon>
        <taxon>Euteleostomi</taxon>
        <taxon>Actinopterygii</taxon>
        <taxon>Neopterygii</taxon>
        <taxon>Teleostei</taxon>
        <taxon>Ostariophysi</taxon>
        <taxon>Cypriniformes</taxon>
        <taxon>Xenocyprididae</taxon>
        <taxon>Xenocypridinae</taxon>
        <taxon>Xenocypridinae incertae sedis</taxon>
        <taxon>Anabarilius</taxon>
    </lineage>
</organism>
<dbReference type="InterPro" id="IPR050525">
    <property type="entry name" value="ECM_Assembly_Org"/>
</dbReference>
<dbReference type="SMART" id="SM00060">
    <property type="entry name" value="FN3"/>
    <property type="match status" value="3"/>
</dbReference>
<dbReference type="InterPro" id="IPR036465">
    <property type="entry name" value="vWFA_dom_sf"/>
</dbReference>
<dbReference type="InterPro" id="IPR013783">
    <property type="entry name" value="Ig-like_fold"/>
</dbReference>
<evidence type="ECO:0000256" key="5">
    <source>
        <dbReference type="ARBA" id="ARBA00022729"/>
    </source>
</evidence>
<proteinExistence type="predicted"/>
<dbReference type="SUPFAM" id="SSF49265">
    <property type="entry name" value="Fibronectin type III"/>
    <property type="match status" value="1"/>
</dbReference>
<evidence type="ECO:0000256" key="11">
    <source>
        <dbReference type="SAM" id="SignalP"/>
    </source>
</evidence>
<dbReference type="PANTHER" id="PTHR24020:SF77">
    <property type="entry name" value="VON WILLEBRAND FACTOR A DOMAIN-CONTAINING PROTEIN 1"/>
    <property type="match status" value="1"/>
</dbReference>
<keyword evidence="15" id="KW-1185">Reference proteome</keyword>
<protein>
    <recommendedName>
        <fullName evidence="9">von Willebrand factor A domain-containing protein 1</fullName>
    </recommendedName>
</protein>
<keyword evidence="5 11" id="KW-0732">Signal</keyword>
<accession>A0A3N0YGC3</accession>
<name>A0A3N0YGC3_ANAGA</name>
<dbReference type="Gene3D" id="3.40.50.410">
    <property type="entry name" value="von Willebrand factor, type A domain"/>
    <property type="match status" value="1"/>
</dbReference>
<dbReference type="InterPro" id="IPR003961">
    <property type="entry name" value="FN3_dom"/>
</dbReference>
<feature type="domain" description="VWFA" evidence="12">
    <location>
        <begin position="32"/>
        <end position="209"/>
    </location>
</feature>
<dbReference type="Pfam" id="PF00041">
    <property type="entry name" value="fn3"/>
    <property type="match status" value="2"/>
</dbReference>
<dbReference type="InterPro" id="IPR002035">
    <property type="entry name" value="VWF_A"/>
</dbReference>
<dbReference type="Proteomes" id="UP000281406">
    <property type="component" value="Unassembled WGS sequence"/>
</dbReference>
<evidence type="ECO:0000256" key="4">
    <source>
        <dbReference type="ARBA" id="ARBA00022553"/>
    </source>
</evidence>
<keyword evidence="4" id="KW-0597">Phosphoprotein</keyword>
<reference evidence="14 15" key="1">
    <citation type="submission" date="2018-10" db="EMBL/GenBank/DDBJ databases">
        <title>Genome assembly for a Yunnan-Guizhou Plateau 3E fish, Anabarilius grahami (Regan), and its evolutionary and genetic applications.</title>
        <authorList>
            <person name="Jiang W."/>
        </authorList>
    </citation>
    <scope>NUCLEOTIDE SEQUENCE [LARGE SCALE GENOMIC DNA]</scope>
    <source>
        <strain evidence="14">AG-KIZ</strain>
        <tissue evidence="14">Muscle</tissue>
    </source>
</reference>
<evidence type="ECO:0000259" key="12">
    <source>
        <dbReference type="PROSITE" id="PS50234"/>
    </source>
</evidence>
<evidence type="ECO:0000256" key="2">
    <source>
        <dbReference type="ARBA" id="ARBA00022525"/>
    </source>
</evidence>
<dbReference type="AlphaFoldDB" id="A0A3N0YGC3"/>